<evidence type="ECO:0000256" key="15">
    <source>
        <dbReference type="ARBA" id="ARBA00031387"/>
    </source>
</evidence>
<evidence type="ECO:0000256" key="5">
    <source>
        <dbReference type="ARBA" id="ARBA00022448"/>
    </source>
</evidence>
<keyword evidence="7 17" id="KW-0812">Transmembrane</keyword>
<evidence type="ECO:0000256" key="8">
    <source>
        <dbReference type="ARBA" id="ARBA00022792"/>
    </source>
</evidence>
<keyword evidence="10" id="KW-0249">Electron transport</keyword>
<dbReference type="OrthoDB" id="2147978at2759"/>
<keyword evidence="12" id="KW-0496">Mitochondrion</keyword>
<dbReference type="PANTHER" id="PTHR40637">
    <property type="entry name" value="ESSS SUBUNIT OF NADH:UBIQUINONE OXIDOREDUCTASE (COMPLEX I) PROTEIN"/>
    <property type="match status" value="1"/>
</dbReference>
<keyword evidence="5" id="KW-0813">Transport</keyword>
<comment type="caution">
    <text evidence="18">The sequence shown here is derived from an EMBL/GenBank/DDBJ whole genome shotgun (WGS) entry which is preliminary data.</text>
</comment>
<evidence type="ECO:0000313" key="18">
    <source>
        <dbReference type="EMBL" id="CCA77820.1"/>
    </source>
</evidence>
<name>G4U2L1_SERID</name>
<sequence>MASARTGLLRAIKHRTIPINSHSTVSAVALGGRRYASQGEHFNEPSGLLFSELPQKDGSKRPREDWELIWHIGMGGSIVLATAIFYFRPDTSISNWALEEAKARLEARGDSARYIPSADSRIQR</sequence>
<dbReference type="Proteomes" id="UP000007148">
    <property type="component" value="Unassembled WGS sequence"/>
</dbReference>
<evidence type="ECO:0000256" key="2">
    <source>
        <dbReference type="ARBA" id="ARBA00004434"/>
    </source>
</evidence>
<comment type="subcellular location">
    <subcellularLocation>
        <location evidence="2">Mitochondrion inner membrane</location>
        <topology evidence="2">Single-pass membrane protein</topology>
    </subcellularLocation>
</comment>
<evidence type="ECO:0000256" key="9">
    <source>
        <dbReference type="ARBA" id="ARBA00022946"/>
    </source>
</evidence>
<comment type="similarity">
    <text evidence="3">Belongs to the complex I NDUFB11 subunit family.</text>
</comment>
<keyword evidence="6" id="KW-0679">Respiratory chain</keyword>
<organism evidence="18 19">
    <name type="scientific">Serendipita indica (strain DSM 11827)</name>
    <name type="common">Root endophyte fungus</name>
    <name type="synonym">Piriformospora indica</name>
    <dbReference type="NCBI Taxonomy" id="1109443"/>
    <lineage>
        <taxon>Eukaryota</taxon>
        <taxon>Fungi</taxon>
        <taxon>Dikarya</taxon>
        <taxon>Basidiomycota</taxon>
        <taxon>Agaricomycotina</taxon>
        <taxon>Agaricomycetes</taxon>
        <taxon>Sebacinales</taxon>
        <taxon>Serendipitaceae</taxon>
        <taxon>Serendipita</taxon>
    </lineage>
</organism>
<evidence type="ECO:0000256" key="14">
    <source>
        <dbReference type="ARBA" id="ARBA00030753"/>
    </source>
</evidence>
<dbReference type="GO" id="GO:0005743">
    <property type="term" value="C:mitochondrial inner membrane"/>
    <property type="evidence" value="ECO:0007669"/>
    <property type="project" value="UniProtKB-SubCell"/>
</dbReference>
<evidence type="ECO:0000256" key="12">
    <source>
        <dbReference type="ARBA" id="ARBA00023128"/>
    </source>
</evidence>
<keyword evidence="9" id="KW-0809">Transit peptide</keyword>
<evidence type="ECO:0000256" key="13">
    <source>
        <dbReference type="ARBA" id="ARBA00023136"/>
    </source>
</evidence>
<dbReference type="EMBL" id="CAFZ01001874">
    <property type="protein sequence ID" value="CCA77820.1"/>
    <property type="molecule type" value="Genomic_DNA"/>
</dbReference>
<dbReference type="PANTHER" id="PTHR40637:SF1">
    <property type="entry name" value="ESSS SUBUNIT OF NADH:UBIQUINONE OXIDOREDUCTASE (COMPLEX I) PROTEIN"/>
    <property type="match status" value="1"/>
</dbReference>
<dbReference type="OMA" id="WETIFYY"/>
<comment type="function">
    <text evidence="1">Accessory subunit of the mitochondrial membrane respiratory chain NADH dehydrogenase (Complex I), that is believed not to be involved in catalysis. Complex I functions in the transfer of electrons from NADH to the respiratory chain. The immediate electron acceptor for the enzyme is believed to be ubiquinone.</text>
</comment>
<proteinExistence type="inferred from homology"/>
<keyword evidence="19" id="KW-1185">Reference proteome</keyword>
<evidence type="ECO:0000256" key="3">
    <source>
        <dbReference type="ARBA" id="ARBA00008915"/>
    </source>
</evidence>
<evidence type="ECO:0000256" key="11">
    <source>
        <dbReference type="ARBA" id="ARBA00022989"/>
    </source>
</evidence>
<keyword evidence="11 17" id="KW-1133">Transmembrane helix</keyword>
<accession>G4U2L1</accession>
<evidence type="ECO:0000256" key="7">
    <source>
        <dbReference type="ARBA" id="ARBA00022692"/>
    </source>
</evidence>
<comment type="subunit">
    <text evidence="16">Complex I is composed of 45 different subunits. Interacts with BCAP31.</text>
</comment>
<dbReference type="AlphaFoldDB" id="G4U2L1"/>
<protein>
    <recommendedName>
        <fullName evidence="4">NADH dehydrogenase [ubiquinone] 1 beta subcomplex subunit 11, mitochondrial</fullName>
    </recommendedName>
    <alternativeName>
        <fullName evidence="15">Complex I-ESSS</fullName>
    </alternativeName>
    <alternativeName>
        <fullName evidence="14">NADH-ubiquinone oxidoreductase ESSS subunit</fullName>
    </alternativeName>
</protein>
<keyword evidence="8" id="KW-0999">Mitochondrion inner membrane</keyword>
<evidence type="ECO:0000256" key="10">
    <source>
        <dbReference type="ARBA" id="ARBA00022982"/>
    </source>
</evidence>
<keyword evidence="13 17" id="KW-0472">Membrane</keyword>
<reference evidence="18 19" key="1">
    <citation type="journal article" date="2011" name="PLoS Pathog.">
        <title>Endophytic Life Strategies Decoded by Genome and Transcriptome Analyses of the Mutualistic Root Symbiont Piriformospora indica.</title>
        <authorList>
            <person name="Zuccaro A."/>
            <person name="Lahrmann U."/>
            <person name="Guldener U."/>
            <person name="Langen G."/>
            <person name="Pfiffi S."/>
            <person name="Biedenkopf D."/>
            <person name="Wong P."/>
            <person name="Samans B."/>
            <person name="Grimm C."/>
            <person name="Basiewicz M."/>
            <person name="Murat C."/>
            <person name="Martin F."/>
            <person name="Kogel K.H."/>
        </authorList>
    </citation>
    <scope>NUCLEOTIDE SEQUENCE [LARGE SCALE GENOMIC DNA]</scope>
    <source>
        <strain evidence="18 19">DSM 11827</strain>
    </source>
</reference>
<feature type="transmembrane region" description="Helical" evidence="17">
    <location>
        <begin position="68"/>
        <end position="87"/>
    </location>
</feature>
<evidence type="ECO:0000256" key="16">
    <source>
        <dbReference type="ARBA" id="ARBA00046528"/>
    </source>
</evidence>
<evidence type="ECO:0000313" key="19">
    <source>
        <dbReference type="Proteomes" id="UP000007148"/>
    </source>
</evidence>
<dbReference type="InterPro" id="IPR019329">
    <property type="entry name" value="NADH_UbQ_OxRdtase_ESSS_su"/>
</dbReference>
<evidence type="ECO:0000256" key="4">
    <source>
        <dbReference type="ARBA" id="ARBA00018632"/>
    </source>
</evidence>
<dbReference type="eggNOG" id="ENOG502S7S9">
    <property type="taxonomic scope" value="Eukaryota"/>
</dbReference>
<dbReference type="Pfam" id="PF10183">
    <property type="entry name" value="ESSS"/>
    <property type="match status" value="1"/>
</dbReference>
<dbReference type="STRING" id="1109443.G4U2L1"/>
<evidence type="ECO:0000256" key="17">
    <source>
        <dbReference type="SAM" id="Phobius"/>
    </source>
</evidence>
<gene>
    <name evidence="18" type="ORF">PIIN_09845</name>
</gene>
<dbReference type="InParanoid" id="G4U2L1"/>
<evidence type="ECO:0000256" key="1">
    <source>
        <dbReference type="ARBA" id="ARBA00003195"/>
    </source>
</evidence>
<dbReference type="HOGENOM" id="CLU_138649_0_0_1"/>
<evidence type="ECO:0000256" key="6">
    <source>
        <dbReference type="ARBA" id="ARBA00022660"/>
    </source>
</evidence>